<keyword evidence="2" id="KW-1134">Transmembrane beta strand</keyword>
<feature type="region of interest" description="Disordered" evidence="3">
    <location>
        <begin position="198"/>
        <end position="217"/>
    </location>
</feature>
<dbReference type="Proteomes" id="UP000004982">
    <property type="component" value="Unassembled WGS sequence"/>
</dbReference>
<dbReference type="InterPro" id="IPR039426">
    <property type="entry name" value="TonB-dep_rcpt-like"/>
</dbReference>
<feature type="chain" id="PRO_5041361129" evidence="4">
    <location>
        <begin position="51"/>
        <end position="217"/>
    </location>
</feature>
<organism evidence="6 7">
    <name type="scientific">Neisseria macacae ATCC 33926</name>
    <dbReference type="NCBI Taxonomy" id="997348"/>
    <lineage>
        <taxon>Bacteria</taxon>
        <taxon>Pseudomonadati</taxon>
        <taxon>Pseudomonadota</taxon>
        <taxon>Betaproteobacteria</taxon>
        <taxon>Neisseriales</taxon>
        <taxon>Neisseriaceae</taxon>
        <taxon>Neisseria</taxon>
    </lineage>
</organism>
<dbReference type="Pfam" id="PF07715">
    <property type="entry name" value="Plug"/>
    <property type="match status" value="1"/>
</dbReference>
<proteinExistence type="inferred from homology"/>
<dbReference type="PROSITE" id="PS52016">
    <property type="entry name" value="TONB_DEPENDENT_REC_3"/>
    <property type="match status" value="1"/>
</dbReference>
<accession>A0AA36UJN0</accession>
<evidence type="ECO:0000256" key="2">
    <source>
        <dbReference type="PROSITE-ProRule" id="PRU01360"/>
    </source>
</evidence>
<comment type="subcellular location">
    <subcellularLocation>
        <location evidence="2">Cell outer membrane</location>
        <topology evidence="2">Multi-pass membrane protein</topology>
    </subcellularLocation>
</comment>
<protein>
    <submittedName>
        <fullName evidence="6">OMR family outer membrane cobalamin receptor</fullName>
    </submittedName>
</protein>
<evidence type="ECO:0000256" key="3">
    <source>
        <dbReference type="SAM" id="MobiDB-lite"/>
    </source>
</evidence>
<comment type="caution">
    <text evidence="6">The sequence shown here is derived from an EMBL/GenBank/DDBJ whole genome shotgun (WGS) entry which is preliminary data.</text>
</comment>
<evidence type="ECO:0000313" key="6">
    <source>
        <dbReference type="EMBL" id="EGQ76655.1"/>
    </source>
</evidence>
<dbReference type="PANTHER" id="PTHR32552:SF82">
    <property type="entry name" value="FCUA PROTEIN"/>
    <property type="match status" value="1"/>
</dbReference>
<dbReference type="InterPro" id="IPR012910">
    <property type="entry name" value="Plug_dom"/>
</dbReference>
<evidence type="ECO:0000256" key="4">
    <source>
        <dbReference type="SAM" id="SignalP"/>
    </source>
</evidence>
<keyword evidence="2" id="KW-0813">Transport</keyword>
<keyword evidence="1 6" id="KW-0675">Receptor</keyword>
<evidence type="ECO:0000256" key="1">
    <source>
        <dbReference type="ARBA" id="ARBA00023170"/>
    </source>
</evidence>
<feature type="signal peptide" evidence="4">
    <location>
        <begin position="1"/>
        <end position="50"/>
    </location>
</feature>
<evidence type="ECO:0000259" key="5">
    <source>
        <dbReference type="Pfam" id="PF07715"/>
    </source>
</evidence>
<keyword evidence="2" id="KW-0998">Cell outer membrane</keyword>
<gene>
    <name evidence="6" type="ORF">HMPREF9418_1751</name>
</gene>
<sequence length="217" mass="23557">MLSNIIPQQNYFVIFNAYCNKNNPPQRQKEFMNSKLALMPLLIMSAFSYAADEATPEAPVQQQLQEVHVRADAKRVKAARSYSIASDGDLRDRVNLGVLGKANAFTAPITVVNYDEQALNNTEARTLVDAVAKKDASVWQFGGESNTLTGLYFRGYQLDARQFSVNGLAGMYGTQGTASVHVGSAQLIKGASTTVNGMDPEGAVSGSVNIETKKSRR</sequence>
<reference evidence="6 7" key="1">
    <citation type="submission" date="2011-05" db="EMBL/GenBank/DDBJ databases">
        <authorList>
            <person name="Muzny D."/>
            <person name="Qin X."/>
            <person name="Deng J."/>
            <person name="Jiang H."/>
            <person name="Liu Y."/>
            <person name="Qu J."/>
            <person name="Song X.-Z."/>
            <person name="Zhang L."/>
            <person name="Thornton R."/>
            <person name="Coyle M."/>
            <person name="Francisco L."/>
            <person name="Jackson L."/>
            <person name="Javaid M."/>
            <person name="Korchina V."/>
            <person name="Kovar C."/>
            <person name="Mata R."/>
            <person name="Mathew T."/>
            <person name="Ngo R."/>
            <person name="Nguyen L."/>
            <person name="Nguyen N."/>
            <person name="Okwuonu G."/>
            <person name="Ongeri F."/>
            <person name="Pham C."/>
            <person name="Simmons D."/>
            <person name="Wilczek-Boney K."/>
            <person name="Hale W."/>
            <person name="Jakkamsetti A."/>
            <person name="Pham P."/>
            <person name="Ruth R."/>
            <person name="San Lucas F."/>
            <person name="Warren J."/>
            <person name="Zhang J."/>
            <person name="Zhao Z."/>
            <person name="Zhou C."/>
            <person name="Zhu D."/>
            <person name="Lee S."/>
            <person name="Bess C."/>
            <person name="Blankenburg K."/>
            <person name="Forbes L."/>
            <person name="Fu Q."/>
            <person name="Gubbala S."/>
            <person name="Hirani K."/>
            <person name="Jayaseelan J.C."/>
            <person name="Lara F."/>
            <person name="Munidasa M."/>
            <person name="Palculict T."/>
            <person name="Patil S."/>
            <person name="Pu L.-L."/>
            <person name="Saada N."/>
            <person name="Tang L."/>
            <person name="Weissenberger G."/>
            <person name="Zhu Y."/>
            <person name="Hemphill L."/>
            <person name="Shang Y."/>
            <person name="Youmans B."/>
            <person name="Ayvaz T."/>
            <person name="Ross M."/>
            <person name="Santibanez J."/>
            <person name="Aqrawi P."/>
            <person name="Gross S."/>
            <person name="Joshi V."/>
            <person name="Fowler G."/>
            <person name="Nazareth L."/>
            <person name="Reid J."/>
            <person name="Worley K."/>
            <person name="Petrosino J."/>
            <person name="Highlander S."/>
            <person name="Gibbs R."/>
        </authorList>
    </citation>
    <scope>NUCLEOTIDE SEQUENCE [LARGE SCALE GENOMIC DNA]</scope>
    <source>
        <strain evidence="6 7">ATCC 33926</strain>
    </source>
</reference>
<evidence type="ECO:0000313" key="7">
    <source>
        <dbReference type="Proteomes" id="UP000004982"/>
    </source>
</evidence>
<dbReference type="GO" id="GO:0015344">
    <property type="term" value="F:siderophore uptake transmembrane transporter activity"/>
    <property type="evidence" value="ECO:0007669"/>
    <property type="project" value="TreeGrafter"/>
</dbReference>
<dbReference type="PANTHER" id="PTHR32552">
    <property type="entry name" value="FERRICHROME IRON RECEPTOR-RELATED"/>
    <property type="match status" value="1"/>
</dbReference>
<dbReference type="EMBL" id="AFQE01000083">
    <property type="protein sequence ID" value="EGQ76655.1"/>
    <property type="molecule type" value="Genomic_DNA"/>
</dbReference>
<keyword evidence="2" id="KW-0472">Membrane</keyword>
<dbReference type="AlphaFoldDB" id="A0AA36UJN0"/>
<feature type="domain" description="TonB-dependent receptor plug" evidence="5">
    <location>
        <begin position="106"/>
        <end position="202"/>
    </location>
</feature>
<keyword evidence="4" id="KW-0732">Signal</keyword>
<comment type="similarity">
    <text evidence="2">Belongs to the TonB-dependent receptor family.</text>
</comment>
<name>A0AA36UJN0_9NEIS</name>
<dbReference type="Gene3D" id="2.170.130.10">
    <property type="entry name" value="TonB-dependent receptor, plug domain"/>
    <property type="match status" value="1"/>
</dbReference>
<keyword evidence="2" id="KW-0812">Transmembrane</keyword>
<dbReference type="GO" id="GO:0009279">
    <property type="term" value="C:cell outer membrane"/>
    <property type="evidence" value="ECO:0007669"/>
    <property type="project" value="UniProtKB-SubCell"/>
</dbReference>
<dbReference type="SUPFAM" id="SSF56935">
    <property type="entry name" value="Porins"/>
    <property type="match status" value="1"/>
</dbReference>
<dbReference type="InterPro" id="IPR037066">
    <property type="entry name" value="Plug_dom_sf"/>
</dbReference>